<dbReference type="Proteomes" id="UP001055453">
    <property type="component" value="Plasmid pANSO36A"/>
</dbReference>
<reference evidence="11" key="1">
    <citation type="submission" date="2022-04" db="EMBL/GenBank/DDBJ databases">
        <title>Complete genome sequence of a cyanobacterium, Nostoc sp. SO-36, isolated in Antarctica.</title>
        <authorList>
            <person name="Kanesaki Y."/>
            <person name="Effendi D."/>
            <person name="Sakamoto T."/>
            <person name="Ohtani S."/>
            <person name="Awai K."/>
        </authorList>
    </citation>
    <scope>NUCLEOTIDE SEQUENCE</scope>
    <source>
        <strain evidence="11">SO-36</strain>
        <plasmid evidence="11">pANSO36A</plasmid>
    </source>
</reference>
<organism evidence="11 12">
    <name type="scientific">Nostoc cf. commune SO-36</name>
    <dbReference type="NCBI Taxonomy" id="449208"/>
    <lineage>
        <taxon>Bacteria</taxon>
        <taxon>Bacillati</taxon>
        <taxon>Cyanobacteriota</taxon>
        <taxon>Cyanophyceae</taxon>
        <taxon>Nostocales</taxon>
        <taxon>Nostocaceae</taxon>
        <taxon>Nostoc</taxon>
    </lineage>
</organism>
<keyword evidence="11" id="KW-0540">Nuclease</keyword>
<keyword evidence="11" id="KW-0614">Plasmid</keyword>
<evidence type="ECO:0000256" key="1">
    <source>
        <dbReference type="ARBA" id="ARBA00011900"/>
    </source>
</evidence>
<dbReference type="InterPro" id="IPR050953">
    <property type="entry name" value="N4_N6_ade-DNA_methylase"/>
</dbReference>
<evidence type="ECO:0000259" key="9">
    <source>
        <dbReference type="Pfam" id="PF07669"/>
    </source>
</evidence>
<geneLocation type="plasmid" evidence="11 12">
    <name>pANSO36A</name>
</geneLocation>
<keyword evidence="11" id="KW-0378">Hydrolase</keyword>
<keyword evidence="3" id="KW-0808">Transferase</keyword>
<keyword evidence="4" id="KW-0949">S-adenosyl-L-methionine</keyword>
<keyword evidence="8" id="KW-0175">Coiled coil</keyword>
<name>A0ABN6QD02_NOSCO</name>
<feature type="coiled-coil region" evidence="8">
    <location>
        <begin position="587"/>
        <end position="644"/>
    </location>
</feature>
<keyword evidence="11" id="KW-0255">Endonuclease</keyword>
<evidence type="ECO:0000256" key="7">
    <source>
        <dbReference type="ARBA" id="ARBA00047942"/>
    </source>
</evidence>
<proteinExistence type="predicted"/>
<evidence type="ECO:0000256" key="4">
    <source>
        <dbReference type="ARBA" id="ARBA00022691"/>
    </source>
</evidence>
<keyword evidence="5" id="KW-0680">Restriction system</keyword>
<comment type="catalytic activity">
    <reaction evidence="7">
        <text>a 2'-deoxyadenosine in DNA + S-adenosyl-L-methionine = an N(6)-methyl-2'-deoxyadenosine in DNA + S-adenosyl-L-homocysteine + H(+)</text>
        <dbReference type="Rhea" id="RHEA:15197"/>
        <dbReference type="Rhea" id="RHEA-COMP:12418"/>
        <dbReference type="Rhea" id="RHEA-COMP:12419"/>
        <dbReference type="ChEBI" id="CHEBI:15378"/>
        <dbReference type="ChEBI" id="CHEBI:57856"/>
        <dbReference type="ChEBI" id="CHEBI:59789"/>
        <dbReference type="ChEBI" id="CHEBI:90615"/>
        <dbReference type="ChEBI" id="CHEBI:90616"/>
        <dbReference type="EC" id="2.1.1.72"/>
    </reaction>
</comment>
<dbReference type="Gene3D" id="3.40.50.150">
    <property type="entry name" value="Vaccinia Virus protein VP39"/>
    <property type="match status" value="1"/>
</dbReference>
<evidence type="ECO:0000313" key="12">
    <source>
        <dbReference type="Proteomes" id="UP001055453"/>
    </source>
</evidence>
<dbReference type="PROSITE" id="PS00092">
    <property type="entry name" value="N6_MTASE"/>
    <property type="match status" value="1"/>
</dbReference>
<dbReference type="Pfam" id="PF07669">
    <property type="entry name" value="Eco57I"/>
    <property type="match status" value="1"/>
</dbReference>
<dbReference type="Pfam" id="PF12950">
    <property type="entry name" value="TaqI_C"/>
    <property type="match status" value="1"/>
</dbReference>
<accession>A0ABN6QD02</accession>
<evidence type="ECO:0000256" key="6">
    <source>
        <dbReference type="ARBA" id="ARBA00023125"/>
    </source>
</evidence>
<dbReference type="SUPFAM" id="SSF53335">
    <property type="entry name" value="S-adenosyl-L-methionine-dependent methyltransferases"/>
    <property type="match status" value="1"/>
</dbReference>
<dbReference type="PRINTS" id="PR00507">
    <property type="entry name" value="N12N6MTFRASE"/>
</dbReference>
<dbReference type="EC" id="2.1.1.72" evidence="1"/>
<keyword evidence="6" id="KW-0238">DNA-binding</keyword>
<dbReference type="InterPro" id="IPR011639">
    <property type="entry name" value="MethylTrfase_TaqI-like_dom"/>
</dbReference>
<evidence type="ECO:0000313" key="11">
    <source>
        <dbReference type="EMBL" id="BDI20724.1"/>
    </source>
</evidence>
<keyword evidence="2" id="KW-0489">Methyltransferase</keyword>
<evidence type="ECO:0000259" key="10">
    <source>
        <dbReference type="Pfam" id="PF12950"/>
    </source>
</evidence>
<keyword evidence="12" id="KW-1185">Reference proteome</keyword>
<gene>
    <name evidence="11" type="ORF">ANSO36C_65260</name>
</gene>
<dbReference type="InterPro" id="IPR025931">
    <property type="entry name" value="TaqI_C"/>
</dbReference>
<dbReference type="InterPro" id="IPR029063">
    <property type="entry name" value="SAM-dependent_MTases_sf"/>
</dbReference>
<sequence length="1118" mass="128786">MSEWNTGMAQRLLQLDDVRQIDSPQKVASLFQKIGYNASAQQLAVSDLELPARSAEAIWDAYMIADHQKGNESLQILLFQLQEEEWLNSSAASNRMRSLAQSLCRRPSNFLLLGTKNYDQLMLVNPRKSFDADLNLKVSIRKLLIDRANPTNYDRDRLDAIAARNLSPQELYKVQCEAFDVEKLTKEFYRGYREIFEELQRVIKANNQHSYFSDPNRLHQFSQRLLGRVMFLYFLQKKEFLGSDRNFLKNQYNKLHSDLEDTDFYNQVLEPLFFEMLNKQRPNMDSPWGKIPYLNGGLFDRDYGSGVIDAAGVETPPQIELPNSLFDPSGDKGILRFFNSYNFTVSENIQGDEDAAVDPEMLGKVFENMLASEERGQSGTFYTPRSIVQFMCVESLSRYLAEQTGMDSEAVKKLTEYDSELPGQDINQLLTKEQAKKLKKALLSVTVCDPAVGSGAFPIGMMQVILSVKQAIAHREGMTVERGSLTISQWKRDIIANNLYGVDIKPEAVEIAKLRMWLSLVVDIPDIDDVEPLPNLDYKLMCGDSLISTIQGEQLIPDPTKNQQTMLNVTPVQAAIQPLIDLQHQYFEAHAEERKALRERILEAEKNVFRVAIADRCSFGLGKQRELENKIKLMKGKVSKAQEKERQQIIDKLVELDKFAAEVERGMRSLNFFQWHLHFNEVFQQQGGFDIVIGNPPYVRQEQIKELKPALQAEYECYTGVCDLFVYFYERGFRLLKSGGHLSYITSNKYFRAGYGEKLRQFLGEKSQVQVLIDFGDAPVFEAIAYPSIILVSKGKPNNHQARVLNWEVGKSVDEFTSVFKNQSFYMPQKELGADGWRLESPAVLRLLDKLRSAGIPLGEYVNRRFYYGIKTGLNEAFVVDRATRDRLIAEHETSAEVLKPFLRGRDVKRWCVDFAEQYLIKIESSENKKHPWSDKPEKEAEKIFCKTYPAIYAFLNYFRERLINRDDQGKYFWELRSCKYWQEFEQPKVILGRFMNKATFAFDKQGFFHNDALYMISGIDEFVVAVLNSSSSWWFISQICTDLQNGYLQAFRDNLFQIPIPNVSKDEGEIIVSLVKKILEYKGQGVENWEAEIDDMVAHLYGLTAEEMKIIRGSKYE</sequence>
<dbReference type="GO" id="GO:0004519">
    <property type="term" value="F:endonuclease activity"/>
    <property type="evidence" value="ECO:0007669"/>
    <property type="project" value="UniProtKB-KW"/>
</dbReference>
<dbReference type="EMBL" id="AP025733">
    <property type="protein sequence ID" value="BDI20724.1"/>
    <property type="molecule type" value="Genomic_DNA"/>
</dbReference>
<dbReference type="PANTHER" id="PTHR33841:SF1">
    <property type="entry name" value="DNA METHYLTRANSFERASE A"/>
    <property type="match status" value="1"/>
</dbReference>
<evidence type="ECO:0000256" key="3">
    <source>
        <dbReference type="ARBA" id="ARBA00022679"/>
    </source>
</evidence>
<feature type="domain" description="TaqI-like C-terminal specificity" evidence="10">
    <location>
        <begin position="900"/>
        <end position="1061"/>
    </location>
</feature>
<protein>
    <recommendedName>
        <fullName evidence="1">site-specific DNA-methyltransferase (adenine-specific)</fullName>
        <ecNumber evidence="1">2.1.1.72</ecNumber>
    </recommendedName>
</protein>
<evidence type="ECO:0000256" key="2">
    <source>
        <dbReference type="ARBA" id="ARBA00022603"/>
    </source>
</evidence>
<evidence type="ECO:0000256" key="8">
    <source>
        <dbReference type="SAM" id="Coils"/>
    </source>
</evidence>
<dbReference type="PANTHER" id="PTHR33841">
    <property type="entry name" value="DNA METHYLTRANSFERASE YEEA-RELATED"/>
    <property type="match status" value="1"/>
</dbReference>
<evidence type="ECO:0000256" key="5">
    <source>
        <dbReference type="ARBA" id="ARBA00022747"/>
    </source>
</evidence>
<dbReference type="InterPro" id="IPR002052">
    <property type="entry name" value="DNA_methylase_N6_adenine_CS"/>
</dbReference>
<feature type="domain" description="Type II methyltransferase M.TaqI-like" evidence="9">
    <location>
        <begin position="497"/>
        <end position="781"/>
    </location>
</feature>